<dbReference type="PANTHER" id="PTHR31251:SF74">
    <property type="entry name" value="SQUAMOSA PROMOTER-BINDING-LIKE PROTEIN 2"/>
    <property type="match status" value="1"/>
</dbReference>
<dbReference type="Pfam" id="PF03110">
    <property type="entry name" value="SBP"/>
    <property type="match status" value="1"/>
</dbReference>
<keyword evidence="6" id="KW-0238">DNA-binding</keyword>
<keyword evidence="7" id="KW-0804">Transcription</keyword>
<evidence type="ECO:0000256" key="8">
    <source>
        <dbReference type="ARBA" id="ARBA00023242"/>
    </source>
</evidence>
<gene>
    <name evidence="13" type="primary">LOC103720901</name>
</gene>
<evidence type="ECO:0000256" key="3">
    <source>
        <dbReference type="ARBA" id="ARBA00022771"/>
    </source>
</evidence>
<keyword evidence="5" id="KW-0805">Transcription regulation</keyword>
<dbReference type="PANTHER" id="PTHR31251">
    <property type="entry name" value="SQUAMOSA PROMOTER-BINDING-LIKE PROTEIN 4"/>
    <property type="match status" value="1"/>
</dbReference>
<proteinExistence type="predicted"/>
<dbReference type="KEGG" id="pda:103720901"/>
<sequence length="466" mass="51098">MDWNAKATLQWDWEHLTIFGGKESKLSGPAQQHEWKVEGAGGIGDATLYSSSRGACSGSELGNDSSRSSISASMCSSSKAAIKVPEFNFEPVEGFPKNLSKSKELARGEDTGTSPVAMAKVGPGEPPIGLKLGKRTYFEDIYAGNSIKNPSASSVMPSTGSVKRTRVSHQSIRTTYCQVEGCNIDLTAAKDYHRKHRVCESHSRSPKVLLAGQECRFCQQCSRFHDLSEFDQKKRSCRRRLSDHNARRRKPQPKIISFNSSRLSSSFYDDRQQMNLLLSQVPFDHTQSITSSIWEDSVGFACTQIKESQLKSTKAGGIDRQLHLPGSELLNNISTLHHDLDKLFPFKGTTAEVLSQGLGASVVASSLDGAPDLRRALSLLSTDSLCSAEAGPISHTRYVSVNNTTAARPAMHAVDTSPGFWEVVQPVAQHTQVLPFDLQSDGGRFQEIQLLKTPYEATLFDSSQMH</sequence>
<evidence type="ECO:0000313" key="13">
    <source>
        <dbReference type="RefSeq" id="XP_008809089.1"/>
    </source>
</evidence>
<dbReference type="PROSITE" id="PS51141">
    <property type="entry name" value="ZF_SBP"/>
    <property type="match status" value="1"/>
</dbReference>
<feature type="domain" description="SBP-type" evidence="11">
    <location>
        <begin position="174"/>
        <end position="251"/>
    </location>
</feature>
<dbReference type="InterPro" id="IPR036893">
    <property type="entry name" value="SBP_sf"/>
</dbReference>
<keyword evidence="12" id="KW-1185">Reference proteome</keyword>
<evidence type="ECO:0000256" key="2">
    <source>
        <dbReference type="ARBA" id="ARBA00022723"/>
    </source>
</evidence>
<evidence type="ECO:0000256" key="7">
    <source>
        <dbReference type="ARBA" id="ARBA00023163"/>
    </source>
</evidence>
<accession>A0A8B7CYD6</accession>
<dbReference type="SUPFAM" id="SSF103612">
    <property type="entry name" value="SBT domain"/>
    <property type="match status" value="1"/>
</dbReference>
<dbReference type="RefSeq" id="XP_008809089.1">
    <property type="nucleotide sequence ID" value="XM_008810867.4"/>
</dbReference>
<evidence type="ECO:0000256" key="5">
    <source>
        <dbReference type="ARBA" id="ARBA00023015"/>
    </source>
</evidence>
<dbReference type="AlphaFoldDB" id="A0A8B7CYD6"/>
<protein>
    <submittedName>
        <fullName evidence="13">Squamosa promoter-binding-like protein 12</fullName>
    </submittedName>
</protein>
<evidence type="ECO:0000259" key="11">
    <source>
        <dbReference type="PROSITE" id="PS51141"/>
    </source>
</evidence>
<keyword evidence="2" id="KW-0479">Metal-binding</keyword>
<reference evidence="13" key="1">
    <citation type="submission" date="2025-08" db="UniProtKB">
        <authorList>
            <consortium name="RefSeq"/>
        </authorList>
    </citation>
    <scope>IDENTIFICATION</scope>
    <source>
        <tissue evidence="13">Young leaves</tissue>
    </source>
</reference>
<keyword evidence="3 9" id="KW-0863">Zinc-finger</keyword>
<dbReference type="Gene3D" id="4.10.1100.10">
    <property type="entry name" value="Transcription factor, SBP-box domain"/>
    <property type="match status" value="1"/>
</dbReference>
<evidence type="ECO:0000256" key="6">
    <source>
        <dbReference type="ARBA" id="ARBA00023125"/>
    </source>
</evidence>
<evidence type="ECO:0000256" key="9">
    <source>
        <dbReference type="PROSITE-ProRule" id="PRU00470"/>
    </source>
</evidence>
<dbReference type="OrthoDB" id="514967at2759"/>
<dbReference type="Proteomes" id="UP000228380">
    <property type="component" value="Unplaced"/>
</dbReference>
<keyword evidence="8" id="KW-0539">Nucleus</keyword>
<feature type="region of interest" description="Disordered" evidence="10">
    <location>
        <begin position="103"/>
        <end position="122"/>
    </location>
</feature>
<organism evidence="12 13">
    <name type="scientific">Phoenix dactylifera</name>
    <name type="common">Date palm</name>
    <dbReference type="NCBI Taxonomy" id="42345"/>
    <lineage>
        <taxon>Eukaryota</taxon>
        <taxon>Viridiplantae</taxon>
        <taxon>Streptophyta</taxon>
        <taxon>Embryophyta</taxon>
        <taxon>Tracheophyta</taxon>
        <taxon>Spermatophyta</taxon>
        <taxon>Magnoliopsida</taxon>
        <taxon>Liliopsida</taxon>
        <taxon>Arecaceae</taxon>
        <taxon>Coryphoideae</taxon>
        <taxon>Phoeniceae</taxon>
        <taxon>Phoenix</taxon>
    </lineage>
</organism>
<keyword evidence="4" id="KW-0862">Zinc</keyword>
<evidence type="ECO:0000313" key="12">
    <source>
        <dbReference type="Proteomes" id="UP000228380"/>
    </source>
</evidence>
<dbReference type="GO" id="GO:0005634">
    <property type="term" value="C:nucleus"/>
    <property type="evidence" value="ECO:0007669"/>
    <property type="project" value="UniProtKB-SubCell"/>
</dbReference>
<dbReference type="GO" id="GO:0008270">
    <property type="term" value="F:zinc ion binding"/>
    <property type="evidence" value="ECO:0007669"/>
    <property type="project" value="UniProtKB-KW"/>
</dbReference>
<dbReference type="InterPro" id="IPR004333">
    <property type="entry name" value="SBP_dom"/>
</dbReference>
<dbReference type="InterPro" id="IPR044817">
    <property type="entry name" value="SBP-like"/>
</dbReference>
<evidence type="ECO:0000256" key="1">
    <source>
        <dbReference type="ARBA" id="ARBA00004123"/>
    </source>
</evidence>
<comment type="subcellular location">
    <subcellularLocation>
        <location evidence="1">Nucleus</location>
    </subcellularLocation>
</comment>
<name>A0A8B7CYD6_PHODC</name>
<evidence type="ECO:0000256" key="4">
    <source>
        <dbReference type="ARBA" id="ARBA00022833"/>
    </source>
</evidence>
<dbReference type="GO" id="GO:0003677">
    <property type="term" value="F:DNA binding"/>
    <property type="evidence" value="ECO:0007669"/>
    <property type="project" value="UniProtKB-KW"/>
</dbReference>
<evidence type="ECO:0000256" key="10">
    <source>
        <dbReference type="SAM" id="MobiDB-lite"/>
    </source>
</evidence>
<dbReference type="GeneID" id="103720901"/>